<evidence type="ECO:0000256" key="1">
    <source>
        <dbReference type="SAM" id="MobiDB-lite"/>
    </source>
</evidence>
<dbReference type="EMBL" id="BDSP01000122">
    <property type="protein sequence ID" value="GAX17754.1"/>
    <property type="molecule type" value="Genomic_DNA"/>
</dbReference>
<evidence type="ECO:0000259" key="2">
    <source>
        <dbReference type="Pfam" id="PF20253"/>
    </source>
</evidence>
<reference evidence="3 4" key="1">
    <citation type="journal article" date="2015" name="Plant Cell">
        <title>Oil accumulation by the oleaginous diatom Fistulifera solaris as revealed by the genome and transcriptome.</title>
        <authorList>
            <person name="Tanaka T."/>
            <person name="Maeda Y."/>
            <person name="Veluchamy A."/>
            <person name="Tanaka M."/>
            <person name="Abida H."/>
            <person name="Marechal E."/>
            <person name="Bowler C."/>
            <person name="Muto M."/>
            <person name="Sunaga Y."/>
            <person name="Tanaka M."/>
            <person name="Yoshino T."/>
            <person name="Taniguchi T."/>
            <person name="Fukuda Y."/>
            <person name="Nemoto M."/>
            <person name="Matsumoto M."/>
            <person name="Wong P.S."/>
            <person name="Aburatani S."/>
            <person name="Fujibuchi W."/>
        </authorList>
    </citation>
    <scope>NUCLEOTIDE SEQUENCE [LARGE SCALE GENOMIC DNA]</scope>
    <source>
        <strain evidence="3 4">JPCC DA0580</strain>
    </source>
</reference>
<evidence type="ECO:0000313" key="3">
    <source>
        <dbReference type="EMBL" id="GAX17754.1"/>
    </source>
</evidence>
<feature type="region of interest" description="Disordered" evidence="1">
    <location>
        <begin position="768"/>
        <end position="794"/>
    </location>
</feature>
<dbReference type="AlphaFoldDB" id="A0A1Z5JUN6"/>
<organism evidence="3 4">
    <name type="scientific">Fistulifera solaris</name>
    <name type="common">Oleaginous diatom</name>
    <dbReference type="NCBI Taxonomy" id="1519565"/>
    <lineage>
        <taxon>Eukaryota</taxon>
        <taxon>Sar</taxon>
        <taxon>Stramenopiles</taxon>
        <taxon>Ochrophyta</taxon>
        <taxon>Bacillariophyta</taxon>
        <taxon>Bacillariophyceae</taxon>
        <taxon>Bacillariophycidae</taxon>
        <taxon>Naviculales</taxon>
        <taxon>Naviculaceae</taxon>
        <taxon>Fistulifera</taxon>
    </lineage>
</organism>
<protein>
    <recommendedName>
        <fullName evidence="2">DUF6604 domain-containing protein</fullName>
    </recommendedName>
</protein>
<dbReference type="Pfam" id="PF20253">
    <property type="entry name" value="DUF6604"/>
    <property type="match status" value="1"/>
</dbReference>
<feature type="region of interest" description="Disordered" evidence="1">
    <location>
        <begin position="1"/>
        <end position="25"/>
    </location>
</feature>
<gene>
    <name evidence="3" type="ORF">FisN_24Hu179</name>
</gene>
<comment type="caution">
    <text evidence="3">The sequence shown here is derived from an EMBL/GenBank/DDBJ whole genome shotgun (WGS) entry which is preliminary data.</text>
</comment>
<sequence length="929" mass="104954">MPLQKVSNGKNKGRTQSAAPASEQPLLQRIQNTLPTFHDKQKHAPSASSGGHYAVYKEATLKFHNWMSFHACPNLKMTSVNDYRNGVQLILDHNRSVYLKEEKDPIVTPPEIMSSLSSSVRLREKVTAKHFGSKDGGDLGHRYIIDVLKYCRSALQFANRMADALINTTENDENIPQTIGGRFGALTLDDRDDDEEVNWEDMDRDIKEGNLPQYSGIEVEEPIDIYEALLKGDDRFQAAVFLHTMDELMGTIQQQYKLLKSCMRGDKATHPSSSCMQLLMECTVVANVAIDSVNRAENELAVEHPHLSSFYRVLALVFMTEFIAEINKLIDKTRLRKHPHMSLQFLAEVIECPFHNQNGHERMPSIINRFVKRSGLEPRVAEDYARFIHGLTCFETLRDVEFHARNVSNPSAAEKFATAGMQPHVWFRYCQYIGGNFCILSTQRIVQMFMGIVKDNEIPVGRAGSFGPPFDEKKSLARGIRNDFDGLFATTILPELSKICRFAHMDKLPTRSYLITVFDLLHRHLKGDLTRPVPVALSFGLHAVLMSIFVLQGDGDLYRVAGCAKQSYNTLFEQFKAAADKPKSPENTPKFYEEIQKFGCLAGLAKLIPAKLDQVQALNPVETEMFALWNPLIGGEYVLFATTICSIGLGSATIDSIGQLKSVLHLHHALKLRDPTFDVPSLQILDDIFNNTKGVWIGGKPEKGSSCMAFWMSRGINAKRASRLTSDYEAIKAGSPDILFGPGDIRKIMDGIRPKDYSMTYRRLVQHDFDSENQQENEKRKFSEESGEADRHHGFTATHMTRINIARSATRDDGSYVLPVNFPVVGSILLEFMSALSDHMEWSDMIQEDMRFRKLFKGKLSDLELKHIGITHVWGRLMSCIDKNGTEFDVDKVCVFTKSFFDNLERSRYIFHADEESNAVPSAHVQSNN</sequence>
<dbReference type="OrthoDB" id="42854at2759"/>
<accession>A0A1Z5JUN6</accession>
<dbReference type="Proteomes" id="UP000198406">
    <property type="component" value="Unassembled WGS sequence"/>
</dbReference>
<name>A0A1Z5JUN6_FISSO</name>
<feature type="compositionally biased region" description="Polar residues" evidence="1">
    <location>
        <begin position="1"/>
        <end position="19"/>
    </location>
</feature>
<dbReference type="InParanoid" id="A0A1Z5JUN6"/>
<keyword evidence="4" id="KW-1185">Reference proteome</keyword>
<dbReference type="InterPro" id="IPR046539">
    <property type="entry name" value="DUF6604"/>
</dbReference>
<proteinExistence type="predicted"/>
<feature type="domain" description="DUF6604" evidence="2">
    <location>
        <begin position="103"/>
        <end position="300"/>
    </location>
</feature>
<feature type="compositionally biased region" description="Basic and acidic residues" evidence="1">
    <location>
        <begin position="768"/>
        <end position="793"/>
    </location>
</feature>
<evidence type="ECO:0000313" key="4">
    <source>
        <dbReference type="Proteomes" id="UP000198406"/>
    </source>
</evidence>